<evidence type="ECO:0000313" key="1">
    <source>
        <dbReference type="EMBL" id="KAK3065145.1"/>
    </source>
</evidence>
<proteinExistence type="predicted"/>
<dbReference type="Proteomes" id="UP001186974">
    <property type="component" value="Unassembled WGS sequence"/>
</dbReference>
<accession>A0ACC3DCT4</accession>
<dbReference type="EMBL" id="JAWDJW010006355">
    <property type="protein sequence ID" value="KAK3065145.1"/>
    <property type="molecule type" value="Genomic_DNA"/>
</dbReference>
<gene>
    <name evidence="1" type="ORF">LTS18_008297</name>
</gene>
<comment type="caution">
    <text evidence="1">The sequence shown here is derived from an EMBL/GenBank/DDBJ whole genome shotgun (WGS) entry which is preliminary data.</text>
</comment>
<protein>
    <submittedName>
        <fullName evidence="1">Uncharacterized protein</fullName>
    </submittedName>
</protein>
<reference evidence="1" key="1">
    <citation type="submission" date="2024-09" db="EMBL/GenBank/DDBJ databases">
        <title>Black Yeasts Isolated from many extreme environments.</title>
        <authorList>
            <person name="Coleine C."/>
            <person name="Stajich J.E."/>
            <person name="Selbmann L."/>
        </authorList>
    </citation>
    <scope>NUCLEOTIDE SEQUENCE</scope>
    <source>
        <strain evidence="1">CCFEE 5737</strain>
    </source>
</reference>
<keyword evidence="2" id="KW-1185">Reference proteome</keyword>
<sequence length="301" mass="32859">MDENPYCLYPCEPNWVYTICNLVGISGIVLTDRLLGKTHGAQIRQRFESSLEREFSDPNGSIVPIRSELTGFTIPGLAGVLNDAVNSILCASFLPHIAHRNWAFTKKENIRYVDGKLQIVNLKGADKLDPGNYKAGEGCLRAIVAAAAAEFGDEVMTKDLLEQLDDEYHPIIKTPTGSLKNKGLSTIEQGTALRARLGGYQDWCKMIQKGPPERTMRGPILEEAPFPDILVAKAYSQDGVSLDLVLYNGKAGGTFALGFTKLHEGKTYALGNERATADAQGRASFKVDVDGRTAVKLTLVR</sequence>
<name>A0ACC3DCT4_9PEZI</name>
<evidence type="ECO:0000313" key="2">
    <source>
        <dbReference type="Proteomes" id="UP001186974"/>
    </source>
</evidence>
<organism evidence="1 2">
    <name type="scientific">Coniosporium uncinatum</name>
    <dbReference type="NCBI Taxonomy" id="93489"/>
    <lineage>
        <taxon>Eukaryota</taxon>
        <taxon>Fungi</taxon>
        <taxon>Dikarya</taxon>
        <taxon>Ascomycota</taxon>
        <taxon>Pezizomycotina</taxon>
        <taxon>Dothideomycetes</taxon>
        <taxon>Dothideomycetes incertae sedis</taxon>
        <taxon>Coniosporium</taxon>
    </lineage>
</organism>